<feature type="domain" description="PKD" evidence="8">
    <location>
        <begin position="1026"/>
        <end position="1114"/>
    </location>
</feature>
<dbReference type="InterPro" id="IPR011044">
    <property type="entry name" value="Quino_amine_DH_bsu"/>
</dbReference>
<keyword evidence="5" id="KW-1133">Transmembrane helix</keyword>
<dbReference type="RefSeq" id="WP_110128664.1">
    <property type="nucleotide sequence ID" value="NZ_QHLY01000013.1"/>
</dbReference>
<sequence length="1717" mass="174070">MGAPALSPSLLARPNAGGRLRTLLTAVVAVAALVGGLVLSAPPARADTAPDSVGTPKTVAADALPTTQINGVVWSQVIVGNTVYVGGEFTRARPAGAAAGTSEVVRNNLLAYDLSTGVLTASFNPNVNGTVRSLVASPDGSRLYLGGTFTQVGGVTRYRVAAISTATGALVTSWAPQVNARVTTLGMTASTVYVGGIFSSANGVAREGLAAFATSNGALKAWTGTPTGGGINALTVSPDGTKVIVGGSFTAYNGSSDPGYGMAATDAVTGASLTWKVNSLVRNGGPQASILSLTSSAEGVFGTGYVFGTGGNLEGTFRASWEDGTLIWLEDCHGDTYSAVPVHDVVYTTGHPHYCGNIGGFPQANPWTYHRTLAFGMQATGTITADPLGYYNFAGTPRPSLLTFYPDINTGTYTGQGQGPWNVAANDDYVLYGGEFTIVNNKKQQGLVRFASTAIAPNKEGPRLTGADFVPSVASFVAGSARLSWPANYDRDNEKLSYEVLRDGVVVKTLVAASSDWNRPTLSWTDSGLTNGASYSYRLRVTDPLGNSKTGNSVAVTVAADGSLSSYAEAVLADSATSYWPLGEASGTAAFDWATGIDATVQAGVTRGVPGAVIGHSGTASRFDGSATGYAVTDTAQPSTDTFSVEAWVKTTSTTGGKIVGFGDSRTGTSSSYDRHVYMDGSGKIWFGVYPGGVRTVNSSASYNDGQWHQVVATLGSAGMALYVDGKRIAQRADVTSAQGYSGYWRIGGDNIGGWPNQPSTAFIAADIDEVSVYPAPLSLAQVIAHYEASGRTSSAPAAPTDAYGKSVYNADPDLYWRLGESSGTVAADSSRSLTPGTYSGQVSQGAAGLVTGTPDTAATFSTGIVSSTVQVSDPRTYSLEAWFSTTSTQGGKIIGFGDQQTGLSGNYDRHVYLQDDGTLVFGTWTGATNTITTPTAYNDGRRHHVVAVQSGDGMKLYVDGAIVGTNPQTSAQSYSGYWRVGGDPTWSSSSPYFAGVIDEVAVYSRDIGATVIRNHFTTGTAGEPENTLPTAAFESTVDHLAVTVDGTASADPDGSIAGYSWAFGDGATATGATADHTYAAAGTYSVTLTVTDNDGATQSISHPVTTTALPVNEAPTAAFTLTAANLAVTVDGATSVDADGTIAGYAWTFGDGATATGATAQHTYATAGEYEVGLTVTDNTGASGSTAQTVTVAAAPVVTALATDAFERAVTGGLGLADRGGAWTVSGSTANYSVSGGSAKLRAPAAGATVTATLPGVSATDTEVRVAAALQQAATGSGAYLSVLGRKVGTDDYRARVKVAAGGAVQLQLLHGGTTLRTANIAGLVYATGDQLNIAVQVTGTSPTTIRAKVWRAGSAEPADWQATTTDTTAALQQAGTIGLSLYLGGTATTAPVTAAFDTLWAGPSGATPTPPTPPTPTNVAPVAAFSTLTADLTVTADASGSTDSDGTIAGYAWNFGDGTTATGATVNHAYVAAGTYPVSLTVTDDDGAATTLAKQVTVTAPPPPPAGTDLARDAFGRTVATGLGTAEVGGAWSITGSSANYSVGSGTATLRSPAVGAMETARLATVSSTATDVGVVAAVQQAATGSGTYVSVLGRTVGADDYRARVRLNADGTVTLQIMRGATALRSLLVPGLTPAVGQPLAIRLQVTGTAPTTLRAKVWVAGQAEPAAWQLTGTDATAAMQVPGGVGIALYLGGSSTITPVTARFDDLLAKPLP</sequence>
<dbReference type="GO" id="GO:0005886">
    <property type="term" value="C:plasma membrane"/>
    <property type="evidence" value="ECO:0007669"/>
    <property type="project" value="TreeGrafter"/>
</dbReference>
<dbReference type="SUPFAM" id="SSF50969">
    <property type="entry name" value="YVTN repeat-like/Quinoprotein amine dehydrogenase"/>
    <property type="match status" value="1"/>
</dbReference>
<dbReference type="SMART" id="SM00089">
    <property type="entry name" value="PKD"/>
    <property type="match status" value="3"/>
</dbReference>
<dbReference type="InterPro" id="IPR022409">
    <property type="entry name" value="PKD/Chitinase_dom"/>
</dbReference>
<evidence type="ECO:0000313" key="10">
    <source>
        <dbReference type="Proteomes" id="UP000246722"/>
    </source>
</evidence>
<dbReference type="CDD" id="cd00146">
    <property type="entry name" value="PKD"/>
    <property type="match status" value="3"/>
</dbReference>
<keyword evidence="4" id="KW-0677">Repeat</keyword>
<dbReference type="InterPro" id="IPR000601">
    <property type="entry name" value="PKD_dom"/>
</dbReference>
<dbReference type="PROSITE" id="PS50093">
    <property type="entry name" value="PKD"/>
    <property type="match status" value="3"/>
</dbReference>
<dbReference type="SMART" id="SM00560">
    <property type="entry name" value="LamGL"/>
    <property type="match status" value="2"/>
</dbReference>
<evidence type="ECO:0000256" key="3">
    <source>
        <dbReference type="ARBA" id="ARBA00022729"/>
    </source>
</evidence>
<evidence type="ECO:0000313" key="9">
    <source>
        <dbReference type="EMBL" id="PXA65699.1"/>
    </source>
</evidence>
<dbReference type="InterPro" id="IPR035986">
    <property type="entry name" value="PKD_dom_sf"/>
</dbReference>
<dbReference type="Gene3D" id="2.60.40.10">
    <property type="entry name" value="Immunoglobulins"/>
    <property type="match status" value="4"/>
</dbReference>
<evidence type="ECO:0000256" key="7">
    <source>
        <dbReference type="ARBA" id="ARBA00023157"/>
    </source>
</evidence>
<dbReference type="OrthoDB" id="9802683at2"/>
<dbReference type="GO" id="GO:0005261">
    <property type="term" value="F:monoatomic cation channel activity"/>
    <property type="evidence" value="ECO:0007669"/>
    <property type="project" value="TreeGrafter"/>
</dbReference>
<feature type="domain" description="PKD" evidence="8">
    <location>
        <begin position="1116"/>
        <end position="1193"/>
    </location>
</feature>
<evidence type="ECO:0000256" key="6">
    <source>
        <dbReference type="ARBA" id="ARBA00023136"/>
    </source>
</evidence>
<dbReference type="SUPFAM" id="SSF49265">
    <property type="entry name" value="Fibronectin type III"/>
    <property type="match status" value="1"/>
</dbReference>
<gene>
    <name evidence="9" type="ORF">CTB96_19720</name>
</gene>
<dbReference type="GO" id="GO:0005975">
    <property type="term" value="P:carbohydrate metabolic process"/>
    <property type="evidence" value="ECO:0007669"/>
    <property type="project" value="UniProtKB-ARBA"/>
</dbReference>
<dbReference type="Gene3D" id="2.60.120.200">
    <property type="match status" value="2"/>
</dbReference>
<keyword evidence="6" id="KW-0472">Membrane</keyword>
<dbReference type="PANTHER" id="PTHR46730:SF4">
    <property type="entry name" value="POLYCYSTIC KIDNEY DISEASE PROTEIN 1-LIKE 1"/>
    <property type="match status" value="1"/>
</dbReference>
<protein>
    <submittedName>
        <fullName evidence="9">Cell surface protein</fullName>
    </submittedName>
</protein>
<dbReference type="GO" id="GO:0006816">
    <property type="term" value="P:calcium ion transport"/>
    <property type="evidence" value="ECO:0007669"/>
    <property type="project" value="TreeGrafter"/>
</dbReference>
<proteinExistence type="predicted"/>
<keyword evidence="2" id="KW-0812">Transmembrane</keyword>
<feature type="domain" description="PKD" evidence="8">
    <location>
        <begin position="1419"/>
        <end position="1503"/>
    </location>
</feature>
<dbReference type="InterPro" id="IPR006558">
    <property type="entry name" value="LamG-like"/>
</dbReference>
<comment type="subcellular location">
    <subcellularLocation>
        <location evidence="1">Membrane</location>
        <topology evidence="1">Multi-pass membrane protein</topology>
    </subcellularLocation>
</comment>
<dbReference type="InterPro" id="IPR036116">
    <property type="entry name" value="FN3_sf"/>
</dbReference>
<evidence type="ECO:0000256" key="4">
    <source>
        <dbReference type="ARBA" id="ARBA00022737"/>
    </source>
</evidence>
<evidence type="ECO:0000256" key="5">
    <source>
        <dbReference type="ARBA" id="ARBA00022989"/>
    </source>
</evidence>
<reference evidence="9 10" key="1">
    <citation type="submission" date="2018-05" db="EMBL/GenBank/DDBJ databases">
        <title>Genetic diversity of glacier-inhabiting Cryobacterium bacteria in China and description of Cryobacterium mengkeensis sp. nov. and Arthrobacter glacialis sp. nov.</title>
        <authorList>
            <person name="Liu Q."/>
            <person name="Xin Y.-H."/>
        </authorList>
    </citation>
    <scope>NUCLEOTIDE SEQUENCE [LARGE SCALE GENOMIC DNA]</scope>
    <source>
        <strain evidence="9 10">SK-1</strain>
    </source>
</reference>
<dbReference type="SUPFAM" id="SSF49899">
    <property type="entry name" value="Concanavalin A-like lectins/glucanases"/>
    <property type="match status" value="2"/>
</dbReference>
<accession>A0A317ZR09</accession>
<keyword evidence="3" id="KW-0732">Signal</keyword>
<dbReference type="EMBL" id="QHLY01000013">
    <property type="protein sequence ID" value="PXA65699.1"/>
    <property type="molecule type" value="Genomic_DNA"/>
</dbReference>
<name>A0A317ZR09_9MICO</name>
<organism evidence="9 10">
    <name type="scientific">Cryobacterium arcticum</name>
    <dbReference type="NCBI Taxonomy" id="670052"/>
    <lineage>
        <taxon>Bacteria</taxon>
        <taxon>Bacillati</taxon>
        <taxon>Actinomycetota</taxon>
        <taxon>Actinomycetes</taxon>
        <taxon>Micrococcales</taxon>
        <taxon>Microbacteriaceae</taxon>
        <taxon>Cryobacterium</taxon>
    </lineage>
</organism>
<dbReference type="Proteomes" id="UP000246722">
    <property type="component" value="Unassembled WGS sequence"/>
</dbReference>
<dbReference type="InterPro" id="IPR013320">
    <property type="entry name" value="ConA-like_dom_sf"/>
</dbReference>
<comment type="caution">
    <text evidence="9">The sequence shown here is derived from an EMBL/GenBank/DDBJ whole genome shotgun (WGS) entry which is preliminary data.</text>
</comment>
<keyword evidence="7" id="KW-1015">Disulfide bond</keyword>
<dbReference type="InterPro" id="IPR013783">
    <property type="entry name" value="Ig-like_fold"/>
</dbReference>
<evidence type="ECO:0000259" key="8">
    <source>
        <dbReference type="PROSITE" id="PS50093"/>
    </source>
</evidence>
<keyword evidence="10" id="KW-1185">Reference proteome</keyword>
<evidence type="ECO:0000256" key="2">
    <source>
        <dbReference type="ARBA" id="ARBA00022692"/>
    </source>
</evidence>
<dbReference type="PANTHER" id="PTHR46730">
    <property type="entry name" value="POLYCYSTIN-1"/>
    <property type="match status" value="1"/>
</dbReference>
<dbReference type="Pfam" id="PF13385">
    <property type="entry name" value="Laminin_G_3"/>
    <property type="match status" value="2"/>
</dbReference>
<evidence type="ECO:0000256" key="1">
    <source>
        <dbReference type="ARBA" id="ARBA00004141"/>
    </source>
</evidence>
<dbReference type="SUPFAM" id="SSF49299">
    <property type="entry name" value="PKD domain"/>
    <property type="match status" value="3"/>
</dbReference>
<dbReference type="Pfam" id="PF18911">
    <property type="entry name" value="PKD_4"/>
    <property type="match status" value="3"/>
</dbReference>